<sequence>MKSPVALAPLLMLLVACERPFVPVRAPEIEVVTPDLTEVQTNARLKLAVRATSFRAIAHVEVEGRPMRYDSLRDVWVGEVSLQHGLNRLRITAVDEKGVAATDTAWALHLQATVQPGPPLPAGRGGGRLLRLSDGRVLFAGGAEVWTGPASHDLYVWTPEAPTFERLNPGLRAPRAGHTATLLSDGRVLLLGGSVRGRPALAEELRSDAELLDLEKSARQLLPIVASAARAWHATALRRYEGRRFLEVLGGYRRLRSGSPDLGAAADLITFELKEDSLVLLTPGLGLYLTPLAAHIMAPLDAAGTRFLVAGSLSMPGGYLETQTFRLVLEPAGWVDTLGAPPLPEPRQFATAVMLRPGVVVLIGGYADQFLQPYSYVLLYLEAANRFFRFRALPLQPRFDASATLIGDFRILVTGGFGPNGQGLSQTEIVAFMPF</sequence>
<dbReference type="AlphaFoldDB" id="A0A1M6UMQ2"/>
<organism evidence="1 2">
    <name type="scientific">Rhodothermus profundi</name>
    <dbReference type="NCBI Taxonomy" id="633813"/>
    <lineage>
        <taxon>Bacteria</taxon>
        <taxon>Pseudomonadati</taxon>
        <taxon>Rhodothermota</taxon>
        <taxon>Rhodothermia</taxon>
        <taxon>Rhodothermales</taxon>
        <taxon>Rhodothermaceae</taxon>
        <taxon>Rhodothermus</taxon>
    </lineage>
</organism>
<dbReference type="SUPFAM" id="SSF117281">
    <property type="entry name" value="Kelch motif"/>
    <property type="match status" value="1"/>
</dbReference>
<gene>
    <name evidence="1" type="ORF">SAMN04488087_1781</name>
</gene>
<dbReference type="OrthoDB" id="872573at2"/>
<keyword evidence="2" id="KW-1185">Reference proteome</keyword>
<dbReference type="InterPro" id="IPR015915">
    <property type="entry name" value="Kelch-typ_b-propeller"/>
</dbReference>
<dbReference type="Gene3D" id="2.120.10.80">
    <property type="entry name" value="Kelch-type beta propeller"/>
    <property type="match status" value="1"/>
</dbReference>
<accession>A0A1M6UMQ2</accession>
<dbReference type="RefSeq" id="WP_072715612.1">
    <property type="nucleotide sequence ID" value="NZ_FRAU01000005.1"/>
</dbReference>
<dbReference type="InterPro" id="IPR037293">
    <property type="entry name" value="Gal_Oxidase_central_sf"/>
</dbReference>
<dbReference type="Proteomes" id="UP000185812">
    <property type="component" value="Unassembled WGS sequence"/>
</dbReference>
<proteinExistence type="predicted"/>
<reference evidence="2" key="1">
    <citation type="submission" date="2016-11" db="EMBL/GenBank/DDBJ databases">
        <authorList>
            <person name="Varghese N."/>
            <person name="Submissions S."/>
        </authorList>
    </citation>
    <scope>NUCLEOTIDE SEQUENCE [LARGE SCALE GENOMIC DNA]</scope>
    <source>
        <strain evidence="2">DSM 22212</strain>
    </source>
</reference>
<evidence type="ECO:0000313" key="1">
    <source>
        <dbReference type="EMBL" id="SHK70535.1"/>
    </source>
</evidence>
<dbReference type="EMBL" id="FRAU01000005">
    <property type="protein sequence ID" value="SHK70535.1"/>
    <property type="molecule type" value="Genomic_DNA"/>
</dbReference>
<dbReference type="Gene3D" id="2.130.10.80">
    <property type="entry name" value="Galactose oxidase/kelch, beta-propeller"/>
    <property type="match status" value="1"/>
</dbReference>
<dbReference type="STRING" id="633813.SAMN04488087_1781"/>
<name>A0A1M6UMQ2_9BACT</name>
<evidence type="ECO:0000313" key="2">
    <source>
        <dbReference type="Proteomes" id="UP000185812"/>
    </source>
</evidence>
<protein>
    <recommendedName>
        <fullName evidence="3">Galactose oxidase, central domain</fullName>
    </recommendedName>
</protein>
<evidence type="ECO:0008006" key="3">
    <source>
        <dbReference type="Google" id="ProtNLM"/>
    </source>
</evidence>
<dbReference type="PROSITE" id="PS51257">
    <property type="entry name" value="PROKAR_LIPOPROTEIN"/>
    <property type="match status" value="1"/>
</dbReference>